<dbReference type="EMBL" id="JACCFH010000001">
    <property type="protein sequence ID" value="NYG34873.1"/>
    <property type="molecule type" value="Genomic_DNA"/>
</dbReference>
<keyword evidence="2" id="KW-0812">Transmembrane</keyword>
<proteinExistence type="predicted"/>
<reference evidence="3 4" key="1">
    <citation type="submission" date="2020-07" db="EMBL/GenBank/DDBJ databases">
        <title>Genomic Encyclopedia of Archaeal and Bacterial Type Strains, Phase II (KMG-II): from individual species to whole genera.</title>
        <authorList>
            <person name="Goeker M."/>
        </authorList>
    </citation>
    <scope>NUCLEOTIDE SEQUENCE [LARGE SCALE GENOMIC DNA]</scope>
    <source>
        <strain evidence="3 4">DSM 21226</strain>
    </source>
</reference>
<evidence type="ECO:0000256" key="1">
    <source>
        <dbReference type="SAM" id="MobiDB-lite"/>
    </source>
</evidence>
<comment type="caution">
    <text evidence="3">The sequence shown here is derived from an EMBL/GenBank/DDBJ whole genome shotgun (WGS) entry which is preliminary data.</text>
</comment>
<dbReference type="Proteomes" id="UP000518288">
    <property type="component" value="Unassembled WGS sequence"/>
</dbReference>
<keyword evidence="2" id="KW-0472">Membrane</keyword>
<evidence type="ECO:0008006" key="5">
    <source>
        <dbReference type="Google" id="ProtNLM"/>
    </source>
</evidence>
<feature type="transmembrane region" description="Helical" evidence="2">
    <location>
        <begin position="119"/>
        <end position="136"/>
    </location>
</feature>
<sequence>MIHRWIHRRAVLAWLLLPWLALLLAATSLIVIDLTLGDRVLAQDWILRVRSEWLWQGLADLPLLMAGLYACGSIAWALGILMGGRSARRVSLVLGLLCGAGGVLLGGLVGLAWHRPASLVLGGVALVTGGLYAALTHRPRPRVQRRPTWTPPPPAPPPAPVAPARPPAARPVPTLIRHEPPTTQPVEY</sequence>
<feature type="region of interest" description="Disordered" evidence="1">
    <location>
        <begin position="142"/>
        <end position="188"/>
    </location>
</feature>
<evidence type="ECO:0000313" key="4">
    <source>
        <dbReference type="Proteomes" id="UP000518288"/>
    </source>
</evidence>
<keyword evidence="2" id="KW-1133">Transmembrane helix</keyword>
<accession>A0A7Y9U784</accession>
<organism evidence="3 4">
    <name type="scientific">Sphaerotilus montanus</name>
    <dbReference type="NCBI Taxonomy" id="522889"/>
    <lineage>
        <taxon>Bacteria</taxon>
        <taxon>Pseudomonadati</taxon>
        <taxon>Pseudomonadota</taxon>
        <taxon>Betaproteobacteria</taxon>
        <taxon>Burkholderiales</taxon>
        <taxon>Sphaerotilaceae</taxon>
        <taxon>Sphaerotilus</taxon>
    </lineage>
</organism>
<keyword evidence="4" id="KW-1185">Reference proteome</keyword>
<evidence type="ECO:0000313" key="3">
    <source>
        <dbReference type="EMBL" id="NYG34873.1"/>
    </source>
</evidence>
<feature type="transmembrane region" description="Helical" evidence="2">
    <location>
        <begin position="61"/>
        <end position="81"/>
    </location>
</feature>
<feature type="compositionally biased region" description="Pro residues" evidence="1">
    <location>
        <begin position="149"/>
        <end position="170"/>
    </location>
</feature>
<name>A0A7Y9U784_9BURK</name>
<dbReference type="AlphaFoldDB" id="A0A7Y9U784"/>
<evidence type="ECO:0000256" key="2">
    <source>
        <dbReference type="SAM" id="Phobius"/>
    </source>
</evidence>
<feature type="transmembrane region" description="Helical" evidence="2">
    <location>
        <begin position="93"/>
        <end position="113"/>
    </location>
</feature>
<gene>
    <name evidence="3" type="ORF">BDD16_003859</name>
</gene>
<protein>
    <recommendedName>
        <fullName evidence="5">Transmembrane protein</fullName>
    </recommendedName>
</protein>
<dbReference type="RefSeq" id="WP_179635462.1">
    <property type="nucleotide sequence ID" value="NZ_CAXYYM010000082.1"/>
</dbReference>